<dbReference type="GO" id="GO:0005524">
    <property type="term" value="F:ATP binding"/>
    <property type="evidence" value="ECO:0007669"/>
    <property type="project" value="UniProtKB-KW"/>
</dbReference>
<evidence type="ECO:0000256" key="6">
    <source>
        <dbReference type="ARBA" id="ARBA00023186"/>
    </source>
</evidence>
<dbReference type="Pfam" id="PF00012">
    <property type="entry name" value="HSP70"/>
    <property type="match status" value="2"/>
</dbReference>
<organism evidence="8 9">
    <name type="scientific">Collinsella aerofaciens</name>
    <dbReference type="NCBI Taxonomy" id="74426"/>
    <lineage>
        <taxon>Bacteria</taxon>
        <taxon>Bacillati</taxon>
        <taxon>Actinomycetota</taxon>
        <taxon>Coriobacteriia</taxon>
        <taxon>Coriobacteriales</taxon>
        <taxon>Coriobacteriaceae</taxon>
        <taxon>Collinsella</taxon>
    </lineage>
</organism>
<dbReference type="Gene3D" id="3.30.420.40">
    <property type="match status" value="2"/>
</dbReference>
<keyword evidence="4 7" id="KW-0067">ATP-binding</keyword>
<dbReference type="EMBL" id="CP024160">
    <property type="protein sequence ID" value="ATP53882.1"/>
    <property type="molecule type" value="Genomic_DNA"/>
</dbReference>
<dbReference type="PANTHER" id="PTHR19375">
    <property type="entry name" value="HEAT SHOCK PROTEIN 70KDA"/>
    <property type="match status" value="1"/>
</dbReference>
<dbReference type="PROSITE" id="PS00297">
    <property type="entry name" value="HSP70_1"/>
    <property type="match status" value="1"/>
</dbReference>
<dbReference type="SUPFAM" id="SSF100920">
    <property type="entry name" value="Heat shock protein 70kD (HSP70), peptide-binding domain"/>
    <property type="match status" value="1"/>
</dbReference>
<reference evidence="8 9" key="1">
    <citation type="submission" date="2017-10" db="EMBL/GenBank/DDBJ databases">
        <title>Complete genome sequence of Collinsella aerofaciens isolated from the gut of a healthy adult Indian.</title>
        <authorList>
            <person name="Bag S."/>
            <person name="Ghosh T.S."/>
            <person name="Das B."/>
        </authorList>
    </citation>
    <scope>NUCLEOTIDE SEQUENCE [LARGE SCALE GENOMIC DNA]</scope>
    <source>
        <strain evidence="9">indica</strain>
    </source>
</reference>
<keyword evidence="2" id="KW-0597">Phosphoprotein</keyword>
<evidence type="ECO:0000256" key="4">
    <source>
        <dbReference type="ARBA" id="ARBA00022840"/>
    </source>
</evidence>
<evidence type="ECO:0000313" key="8">
    <source>
        <dbReference type="EMBL" id="ATP53882.1"/>
    </source>
</evidence>
<dbReference type="InterPro" id="IPR013126">
    <property type="entry name" value="Hsp_70_fam"/>
</dbReference>
<dbReference type="FunFam" id="3.90.640.10:FF:000003">
    <property type="entry name" value="Molecular chaperone DnaK"/>
    <property type="match status" value="1"/>
</dbReference>
<evidence type="ECO:0000256" key="1">
    <source>
        <dbReference type="ARBA" id="ARBA00007381"/>
    </source>
</evidence>
<gene>
    <name evidence="8" type="ORF">CSV91_04635</name>
</gene>
<evidence type="ECO:0000313" key="9">
    <source>
        <dbReference type="Proteomes" id="UP000225608"/>
    </source>
</evidence>
<evidence type="ECO:0000256" key="3">
    <source>
        <dbReference type="ARBA" id="ARBA00022741"/>
    </source>
</evidence>
<keyword evidence="6" id="KW-0143">Chaperone</keyword>
<dbReference type="GO" id="GO:0140662">
    <property type="term" value="F:ATP-dependent protein folding chaperone"/>
    <property type="evidence" value="ECO:0007669"/>
    <property type="project" value="InterPro"/>
</dbReference>
<dbReference type="AlphaFoldDB" id="A0A2D1TWY9"/>
<dbReference type="PRINTS" id="PR00301">
    <property type="entry name" value="HEATSHOCK70"/>
</dbReference>
<dbReference type="SUPFAM" id="SSF53067">
    <property type="entry name" value="Actin-like ATPase domain"/>
    <property type="match status" value="2"/>
</dbReference>
<evidence type="ECO:0000256" key="2">
    <source>
        <dbReference type="ARBA" id="ARBA00022553"/>
    </source>
</evidence>
<name>A0A2D1TWY9_9ACTN</name>
<dbReference type="InterPro" id="IPR043129">
    <property type="entry name" value="ATPase_NBD"/>
</dbReference>
<dbReference type="InterPro" id="IPR029047">
    <property type="entry name" value="HSP70_peptide-bd_sf"/>
</dbReference>
<keyword evidence="3 7" id="KW-0547">Nucleotide-binding</keyword>
<dbReference type="InterPro" id="IPR018181">
    <property type="entry name" value="Heat_shock_70_CS"/>
</dbReference>
<evidence type="ECO:0000256" key="5">
    <source>
        <dbReference type="ARBA" id="ARBA00023016"/>
    </source>
</evidence>
<dbReference type="CDD" id="cd24029">
    <property type="entry name" value="ASKHA_NBD_HSP70_DnaK_HscA_HscC"/>
    <property type="match status" value="1"/>
</dbReference>
<dbReference type="Gene3D" id="2.60.34.10">
    <property type="entry name" value="Substrate Binding Domain Of DNAk, Chain A, domain 1"/>
    <property type="match status" value="1"/>
</dbReference>
<dbReference type="RefSeq" id="WP_099431990.1">
    <property type="nucleotide sequence ID" value="NZ_CP024160.1"/>
</dbReference>
<sequence length="563" mass="60612">MSDEKTTVIGIDLGTTYSCLSYIDETGNPVVVKNSEGSNTTPSVVHFDPDDPSKYDVGQPAKDNALIDPDYTASFVKRIIGDNPVAITVDGETYSPEQISAYVLKKLTFDASQNMPMGYDGCVITVPAYFGDAETQATLAAAKIAGLNVYGTVQEPVAAAINYGCDKSDKDEDVIVYDLGGGTFDVSAVSFSHNDGSKNIEVVCNQGDKNLGGGDWDAAIVAYLKDEFCDKTGADEDVFDEYADQQLQGEAEKLKFALTSKDSANAVLNFTGRPQKISLTIDDFNDMTSDLLSRTIDIMRTCLDGAKAKGHNPTKILLVGGSTRMRQVADRLKQEFPELEQAINDPDEAVAKGAARYAAQLASMLYHKAEQEGTSEETVEVVDQQTQEVKQQQNVGANNLAMTFVNPEDAASAIKISVVTSKSYGVEALDDSGTPCIFNLILKNQKIDPEKGAFENTQRFGTSEAGQTSVLVQVYENDAEQEKVEKDREALASASIDLSGTNLPKGSPIDVTFILSEQGILDVRAVEPTSGQSCEVEVEVKGGLTEDEIREARSKATAMQMVL</sequence>
<proteinExistence type="inferred from homology"/>
<comment type="similarity">
    <text evidence="1 7">Belongs to the heat shock protein 70 family.</text>
</comment>
<accession>A0A2D1TWY9</accession>
<dbReference type="FunFam" id="3.30.420.40:FF:000071">
    <property type="entry name" value="Molecular chaperone DnaK"/>
    <property type="match status" value="1"/>
</dbReference>
<dbReference type="KEGG" id="caer:CSV91_04635"/>
<protein>
    <submittedName>
        <fullName evidence="8">2-alkenal reductase</fullName>
    </submittedName>
</protein>
<dbReference type="Gene3D" id="3.90.640.10">
    <property type="entry name" value="Actin, Chain A, domain 4"/>
    <property type="match status" value="1"/>
</dbReference>
<dbReference type="Proteomes" id="UP000225608">
    <property type="component" value="Chromosome"/>
</dbReference>
<keyword evidence="5" id="KW-0346">Stress response</keyword>
<evidence type="ECO:0000256" key="7">
    <source>
        <dbReference type="RuleBase" id="RU003322"/>
    </source>
</evidence>